<name>A0ABS2N6B8_9BACI</name>
<sequence>MKYHVQLTAETVKKYRRHKGLTRSDFARMVSMSDNYIYKLEADMIPLTDAAEQTIRRKLDLTDEELVKFNVLAAELEK</sequence>
<dbReference type="SUPFAM" id="SSF47413">
    <property type="entry name" value="lambda repressor-like DNA-binding domains"/>
    <property type="match status" value="1"/>
</dbReference>
<gene>
    <name evidence="2" type="ORF">JOC48_004201</name>
</gene>
<feature type="domain" description="HTH cro/C1-type" evidence="1">
    <location>
        <begin position="12"/>
        <end position="66"/>
    </location>
</feature>
<evidence type="ECO:0000313" key="2">
    <source>
        <dbReference type="EMBL" id="MBM7573634.1"/>
    </source>
</evidence>
<evidence type="ECO:0000259" key="1">
    <source>
        <dbReference type="PROSITE" id="PS50943"/>
    </source>
</evidence>
<dbReference type="InterPro" id="IPR010982">
    <property type="entry name" value="Lambda_DNA-bd_dom_sf"/>
</dbReference>
<dbReference type="Gene3D" id="1.10.260.40">
    <property type="entry name" value="lambda repressor-like DNA-binding domains"/>
    <property type="match status" value="1"/>
</dbReference>
<dbReference type="InterPro" id="IPR001387">
    <property type="entry name" value="Cro/C1-type_HTH"/>
</dbReference>
<accession>A0ABS2N6B8</accession>
<protein>
    <submittedName>
        <fullName evidence="2">Transcriptional regulator with XRE-family HTH domain</fullName>
    </submittedName>
</protein>
<proteinExistence type="predicted"/>
<dbReference type="Pfam" id="PF01381">
    <property type="entry name" value="HTH_3"/>
    <property type="match status" value="1"/>
</dbReference>
<organism evidence="2 3">
    <name type="scientific">Aquibacillus albus</name>
    <dbReference type="NCBI Taxonomy" id="1168171"/>
    <lineage>
        <taxon>Bacteria</taxon>
        <taxon>Bacillati</taxon>
        <taxon>Bacillota</taxon>
        <taxon>Bacilli</taxon>
        <taxon>Bacillales</taxon>
        <taxon>Bacillaceae</taxon>
        <taxon>Aquibacillus</taxon>
    </lineage>
</organism>
<dbReference type="CDD" id="cd00093">
    <property type="entry name" value="HTH_XRE"/>
    <property type="match status" value="1"/>
</dbReference>
<dbReference type="PROSITE" id="PS50943">
    <property type="entry name" value="HTH_CROC1"/>
    <property type="match status" value="1"/>
</dbReference>
<dbReference type="EMBL" id="JAFBDR010000040">
    <property type="protein sequence ID" value="MBM7573634.1"/>
    <property type="molecule type" value="Genomic_DNA"/>
</dbReference>
<dbReference type="RefSeq" id="WP_204502271.1">
    <property type="nucleotide sequence ID" value="NZ_JAFBDR010000040.1"/>
</dbReference>
<evidence type="ECO:0000313" key="3">
    <source>
        <dbReference type="Proteomes" id="UP001296943"/>
    </source>
</evidence>
<dbReference type="Proteomes" id="UP001296943">
    <property type="component" value="Unassembled WGS sequence"/>
</dbReference>
<comment type="caution">
    <text evidence="2">The sequence shown here is derived from an EMBL/GenBank/DDBJ whole genome shotgun (WGS) entry which is preliminary data.</text>
</comment>
<reference evidence="2 3" key="1">
    <citation type="submission" date="2021-01" db="EMBL/GenBank/DDBJ databases">
        <title>Genomic Encyclopedia of Type Strains, Phase IV (KMG-IV): sequencing the most valuable type-strain genomes for metagenomic binning, comparative biology and taxonomic classification.</title>
        <authorList>
            <person name="Goeker M."/>
        </authorList>
    </citation>
    <scope>NUCLEOTIDE SEQUENCE [LARGE SCALE GENOMIC DNA]</scope>
    <source>
        <strain evidence="2 3">DSM 23711</strain>
    </source>
</reference>
<keyword evidence="3" id="KW-1185">Reference proteome</keyword>